<proteinExistence type="predicted"/>
<dbReference type="SUPFAM" id="SSF103088">
    <property type="entry name" value="OmpA-like"/>
    <property type="match status" value="1"/>
</dbReference>
<protein>
    <submittedName>
        <fullName evidence="1">DUF3575 domain-containing protein</fullName>
    </submittedName>
</protein>
<dbReference type="Pfam" id="PF12099">
    <property type="entry name" value="DUF3575"/>
    <property type="match status" value="1"/>
</dbReference>
<dbReference type="EMBL" id="QRZA01000032">
    <property type="protein sequence ID" value="RGV31466.1"/>
    <property type="molecule type" value="Genomic_DNA"/>
</dbReference>
<dbReference type="InterPro" id="IPR021958">
    <property type="entry name" value="DUF3575"/>
</dbReference>
<sequence length="417" mass="48425">MTHIIKITIIVTLLLTVVREIAAQEKNQIHKTEVSVDFRWNRAVIDFDYMGTGKTLSNLRALIREIGMANIDSLEVISYSSPEGRFDYNLNLSKRRAQAMIDYFAQTYDSLFPRISVRPDGESWHLFRAKAASDTMLDEATRHAVLEIIDSDLHPDIKKLCLKTIDNGRLYNYFVKTYFVNLRRSFIRATWFERNPLITRAGLPCRISAIAPVGIAFRDSGARTTPILLPATNRKTIIALKTNLLYDLITALNFEIEIPIGKKFSIAVEDVFPWWSWGPHDRKYCFQMWEMGIEPRWWFRRTDERDVLTGQFAGVYGMSAKYDFQWNTKACYQGEYWSAGITYGYARKISRRFNLEFSASAGYISSDYRHYVPSDDYEHLYRDRYKTGQVNYFGLTKLKISLVCPINITQKKGGKTR</sequence>
<reference evidence="1 2" key="1">
    <citation type="submission" date="2018-08" db="EMBL/GenBank/DDBJ databases">
        <title>A genome reference for cultivated species of the human gut microbiota.</title>
        <authorList>
            <person name="Zou Y."/>
            <person name="Xue W."/>
            <person name="Luo G."/>
        </authorList>
    </citation>
    <scope>NUCLEOTIDE SEQUENCE [LARGE SCALE GENOMIC DNA]</scope>
    <source>
        <strain evidence="1 2">AF14-49</strain>
    </source>
</reference>
<dbReference type="STRING" id="1121130.GCA_000519105_01896"/>
<dbReference type="AlphaFoldDB" id="A0A412WVS5"/>
<comment type="caution">
    <text evidence="1">The sequence shown here is derived from an EMBL/GenBank/DDBJ whole genome shotgun (WGS) entry which is preliminary data.</text>
</comment>
<dbReference type="InterPro" id="IPR036737">
    <property type="entry name" value="OmpA-like_sf"/>
</dbReference>
<dbReference type="Gene3D" id="3.30.1330.60">
    <property type="entry name" value="OmpA-like domain"/>
    <property type="match status" value="1"/>
</dbReference>
<accession>A0A412WVS5</accession>
<evidence type="ECO:0000313" key="1">
    <source>
        <dbReference type="EMBL" id="RGV31466.1"/>
    </source>
</evidence>
<dbReference type="Proteomes" id="UP000283589">
    <property type="component" value="Unassembled WGS sequence"/>
</dbReference>
<name>A0A412WVS5_9BACT</name>
<dbReference type="RefSeq" id="WP_118261335.1">
    <property type="nucleotide sequence ID" value="NZ_CALBWO010000057.1"/>
</dbReference>
<gene>
    <name evidence="1" type="ORF">DWW18_17310</name>
</gene>
<organism evidence="1 2">
    <name type="scientific">Butyricimonas virosa</name>
    <dbReference type="NCBI Taxonomy" id="544645"/>
    <lineage>
        <taxon>Bacteria</taxon>
        <taxon>Pseudomonadati</taxon>
        <taxon>Bacteroidota</taxon>
        <taxon>Bacteroidia</taxon>
        <taxon>Bacteroidales</taxon>
        <taxon>Odoribacteraceae</taxon>
        <taxon>Butyricimonas</taxon>
    </lineage>
</organism>
<evidence type="ECO:0000313" key="2">
    <source>
        <dbReference type="Proteomes" id="UP000283589"/>
    </source>
</evidence>